<protein>
    <submittedName>
        <fullName evidence="2">Uncharacterized protein</fullName>
    </submittedName>
</protein>
<organism evidence="2">
    <name type="scientific">Oryza meridionalis</name>
    <dbReference type="NCBI Taxonomy" id="40149"/>
    <lineage>
        <taxon>Eukaryota</taxon>
        <taxon>Viridiplantae</taxon>
        <taxon>Streptophyta</taxon>
        <taxon>Embryophyta</taxon>
        <taxon>Tracheophyta</taxon>
        <taxon>Spermatophyta</taxon>
        <taxon>Magnoliopsida</taxon>
        <taxon>Liliopsida</taxon>
        <taxon>Poales</taxon>
        <taxon>Poaceae</taxon>
        <taxon>BOP clade</taxon>
        <taxon>Oryzoideae</taxon>
        <taxon>Oryzeae</taxon>
        <taxon>Oryzinae</taxon>
        <taxon>Oryza</taxon>
    </lineage>
</organism>
<evidence type="ECO:0000313" key="3">
    <source>
        <dbReference type="Proteomes" id="UP000008021"/>
    </source>
</evidence>
<sequence length="201" mass="21686">MEQSKQLDTIGHCRKFEAQPQMLQIAHISYGTPQCQTEILVSRLGETQNKNGIQQTPGKENWHPPVTRSRLLGVATAAAAAASLARRSGSAETPRSTPHCASTYAAASADWDGPASLDEDAEFDTTMDAPLRARPPQRQQPPEVDWHRNASGRSVGDGARRRYPIPSPATRQSPTHQTIPPLPPILLAVALAFELGSGSPQ</sequence>
<reference evidence="2" key="1">
    <citation type="submission" date="2015-04" db="UniProtKB">
        <authorList>
            <consortium name="EnsemblPlants"/>
        </authorList>
    </citation>
    <scope>IDENTIFICATION</scope>
</reference>
<dbReference type="AlphaFoldDB" id="A0A0E0DPG0"/>
<accession>A0A0E0DPG0</accession>
<evidence type="ECO:0000256" key="1">
    <source>
        <dbReference type="SAM" id="MobiDB-lite"/>
    </source>
</evidence>
<dbReference type="Proteomes" id="UP000008021">
    <property type="component" value="Chromosome 5"/>
</dbReference>
<keyword evidence="3" id="KW-1185">Reference proteome</keyword>
<evidence type="ECO:0000313" key="2">
    <source>
        <dbReference type="EnsemblPlants" id="OMERI05G09130.1"/>
    </source>
</evidence>
<feature type="compositionally biased region" description="Low complexity" evidence="1">
    <location>
        <begin position="131"/>
        <end position="142"/>
    </location>
</feature>
<reference evidence="2" key="2">
    <citation type="submission" date="2018-05" db="EMBL/GenBank/DDBJ databases">
        <title>OmerRS3 (Oryza meridionalis Reference Sequence Version 3).</title>
        <authorList>
            <person name="Zhang J."/>
            <person name="Kudrna D."/>
            <person name="Lee S."/>
            <person name="Talag J."/>
            <person name="Welchert J."/>
            <person name="Wing R.A."/>
        </authorList>
    </citation>
    <scope>NUCLEOTIDE SEQUENCE [LARGE SCALE GENOMIC DNA]</scope>
    <source>
        <strain evidence="2">cv. OR44</strain>
    </source>
</reference>
<feature type="region of interest" description="Disordered" evidence="1">
    <location>
        <begin position="131"/>
        <end position="181"/>
    </location>
</feature>
<dbReference type="HOGENOM" id="CLU_1362330_0_0_1"/>
<dbReference type="EnsemblPlants" id="OMERI05G09130.1">
    <property type="protein sequence ID" value="OMERI05G09130.1"/>
    <property type="gene ID" value="OMERI05G09130"/>
</dbReference>
<feature type="compositionally biased region" description="Polar residues" evidence="1">
    <location>
        <begin position="169"/>
        <end position="178"/>
    </location>
</feature>
<name>A0A0E0DPG0_9ORYZ</name>
<proteinExistence type="predicted"/>
<dbReference type="Gramene" id="OMERI05G09130.1">
    <property type="protein sequence ID" value="OMERI05G09130.1"/>
    <property type="gene ID" value="OMERI05G09130"/>
</dbReference>